<dbReference type="AlphaFoldDB" id="A0A7W7YZ82"/>
<protein>
    <submittedName>
        <fullName evidence="1">ABC-type sugar transport system ATPase subunit</fullName>
    </submittedName>
</protein>
<dbReference type="EMBL" id="JACHIK010000026">
    <property type="protein sequence ID" value="MBB5045084.1"/>
    <property type="molecule type" value="Genomic_DNA"/>
</dbReference>
<organism evidence="1 2">
    <name type="scientific">Shinella fusca</name>
    <dbReference type="NCBI Taxonomy" id="544480"/>
    <lineage>
        <taxon>Bacteria</taxon>
        <taxon>Pseudomonadati</taxon>
        <taxon>Pseudomonadota</taxon>
        <taxon>Alphaproteobacteria</taxon>
        <taxon>Hyphomicrobiales</taxon>
        <taxon>Rhizobiaceae</taxon>
        <taxon>Shinella</taxon>
    </lineage>
</organism>
<comment type="caution">
    <text evidence="1">The sequence shown here is derived from an EMBL/GenBank/DDBJ whole genome shotgun (WGS) entry which is preliminary data.</text>
</comment>
<gene>
    <name evidence="1" type="ORF">HNQ66_004512</name>
</gene>
<name>A0A7W7YZ82_9HYPH</name>
<keyword evidence="1" id="KW-0813">Transport</keyword>
<sequence length="141" mass="16102">MGVTDETRNFTHGRIVQAKVGRQLKNELYGKVNRRVARPADRKVLALESHRHVRLGRLPQGRDEDCRRVLKRGLFHGGRIKLNGETVRFDVPRSAINNRIAYITGDRELDDLFDTMGIAQNIFYGKLVKRGEVVSTLHLGQ</sequence>
<evidence type="ECO:0000313" key="1">
    <source>
        <dbReference type="EMBL" id="MBB5045084.1"/>
    </source>
</evidence>
<keyword evidence="2" id="KW-1185">Reference proteome</keyword>
<accession>A0A7W7YZ82</accession>
<reference evidence="1 2" key="1">
    <citation type="submission" date="2020-08" db="EMBL/GenBank/DDBJ databases">
        <title>Genomic Encyclopedia of Type Strains, Phase IV (KMG-IV): sequencing the most valuable type-strain genomes for metagenomic binning, comparative biology and taxonomic classification.</title>
        <authorList>
            <person name="Goeker M."/>
        </authorList>
    </citation>
    <scope>NUCLEOTIDE SEQUENCE [LARGE SCALE GENOMIC DNA]</scope>
    <source>
        <strain evidence="1 2">DSM 21319</strain>
    </source>
</reference>
<dbReference type="RefSeq" id="WP_184146950.1">
    <property type="nucleotide sequence ID" value="NZ_JACHIK010000026.1"/>
</dbReference>
<dbReference type="Proteomes" id="UP000535406">
    <property type="component" value="Unassembled WGS sequence"/>
</dbReference>
<proteinExistence type="predicted"/>
<keyword evidence="1" id="KW-0762">Sugar transport</keyword>
<evidence type="ECO:0000313" key="2">
    <source>
        <dbReference type="Proteomes" id="UP000535406"/>
    </source>
</evidence>